<evidence type="ECO:0000313" key="1">
    <source>
        <dbReference type="EMBL" id="KAH7042013.1"/>
    </source>
</evidence>
<dbReference type="EMBL" id="JAGTJR010000028">
    <property type="protein sequence ID" value="KAH7042013.1"/>
    <property type="molecule type" value="Genomic_DNA"/>
</dbReference>
<reference evidence="1 2" key="1">
    <citation type="journal article" date="2021" name="Nat. Commun.">
        <title>Genetic determinants of endophytism in the Arabidopsis root mycobiome.</title>
        <authorList>
            <person name="Mesny F."/>
            <person name="Miyauchi S."/>
            <person name="Thiergart T."/>
            <person name="Pickel B."/>
            <person name="Atanasova L."/>
            <person name="Karlsson M."/>
            <person name="Huettel B."/>
            <person name="Barry K.W."/>
            <person name="Haridas S."/>
            <person name="Chen C."/>
            <person name="Bauer D."/>
            <person name="Andreopoulos W."/>
            <person name="Pangilinan J."/>
            <person name="LaButti K."/>
            <person name="Riley R."/>
            <person name="Lipzen A."/>
            <person name="Clum A."/>
            <person name="Drula E."/>
            <person name="Henrissat B."/>
            <person name="Kohler A."/>
            <person name="Grigoriev I.V."/>
            <person name="Martin F.M."/>
            <person name="Hacquard S."/>
        </authorList>
    </citation>
    <scope>NUCLEOTIDE SEQUENCE [LARGE SCALE GENOMIC DNA]</scope>
    <source>
        <strain evidence="1 2">MPI-SDFR-AT-0080</strain>
    </source>
</reference>
<organism evidence="1 2">
    <name type="scientific">Macrophomina phaseolina</name>
    <dbReference type="NCBI Taxonomy" id="35725"/>
    <lineage>
        <taxon>Eukaryota</taxon>
        <taxon>Fungi</taxon>
        <taxon>Dikarya</taxon>
        <taxon>Ascomycota</taxon>
        <taxon>Pezizomycotina</taxon>
        <taxon>Dothideomycetes</taxon>
        <taxon>Dothideomycetes incertae sedis</taxon>
        <taxon>Botryosphaeriales</taxon>
        <taxon>Botryosphaeriaceae</taxon>
        <taxon>Macrophomina</taxon>
    </lineage>
</organism>
<sequence>MPFLAARWCLVSTSSRTPQSFPCQQVGRLGLVGRGGPIAWRMTRPGPGIREPVLSEPAALGVHFTGAWREQESGASIHHISRLRHERAAAACRAHRLTARRLGYACPIQTRKYLPTHHGEGKNHLPPWRQRQHSVSFGRPDRTRQLAMQVNSSILGAALASNYIVRRVGARVIEAAGAFFQRLSNSASDDGRAGARRRQGWYGPILSIDR</sequence>
<protein>
    <submittedName>
        <fullName evidence="1">Uncharacterized protein</fullName>
    </submittedName>
</protein>
<gene>
    <name evidence="1" type="ORF">B0J12DRAFT_219133</name>
</gene>
<accession>A0ABQ8G170</accession>
<proteinExistence type="predicted"/>
<dbReference type="Proteomes" id="UP000774617">
    <property type="component" value="Unassembled WGS sequence"/>
</dbReference>
<keyword evidence="2" id="KW-1185">Reference proteome</keyword>
<evidence type="ECO:0000313" key="2">
    <source>
        <dbReference type="Proteomes" id="UP000774617"/>
    </source>
</evidence>
<name>A0ABQ8G170_9PEZI</name>
<comment type="caution">
    <text evidence="1">The sequence shown here is derived from an EMBL/GenBank/DDBJ whole genome shotgun (WGS) entry which is preliminary data.</text>
</comment>